<keyword evidence="5 8" id="KW-1133">Transmembrane helix</keyword>
<comment type="pathway">
    <text evidence="3">Sphingolipid metabolism.</text>
</comment>
<feature type="transmembrane region" description="Helical" evidence="8">
    <location>
        <begin position="169"/>
        <end position="192"/>
    </location>
</feature>
<evidence type="ECO:0000256" key="1">
    <source>
        <dbReference type="ARBA" id="ARBA00004141"/>
    </source>
</evidence>
<protein>
    <recommendedName>
        <fullName evidence="9">TLC domain-containing protein</fullName>
    </recommendedName>
</protein>
<evidence type="ECO:0000256" key="3">
    <source>
        <dbReference type="ARBA" id="ARBA00004991"/>
    </source>
</evidence>
<name>A0A9D4SJ90_DERFA</name>
<dbReference type="GO" id="GO:0050291">
    <property type="term" value="F:sphingosine N-acyltransferase activity"/>
    <property type="evidence" value="ECO:0007669"/>
    <property type="project" value="InterPro"/>
</dbReference>
<dbReference type="InterPro" id="IPR016439">
    <property type="entry name" value="Lag1/Lac1-like"/>
</dbReference>
<reference evidence="10" key="2">
    <citation type="journal article" date="2021" name="World Allergy Organ. J.">
        <title>Chromosome-level assembly of Dermatophagoides farinae genome and transcriptome reveals two novel allergens Der f 37 and Der f 39.</title>
        <authorList>
            <person name="Chen J."/>
            <person name="Cai Z."/>
            <person name="Fan D."/>
            <person name="Hu J."/>
            <person name="Hou Y."/>
            <person name="He Y."/>
            <person name="Zhang Z."/>
            <person name="Zhao Z."/>
            <person name="Gao P."/>
            <person name="Hu W."/>
            <person name="Sun J."/>
            <person name="Li J."/>
            <person name="Ji K."/>
        </authorList>
    </citation>
    <scope>NUCLEOTIDE SEQUENCE</scope>
    <source>
        <strain evidence="10">JKM2019</strain>
    </source>
</reference>
<evidence type="ECO:0000259" key="9">
    <source>
        <dbReference type="PROSITE" id="PS50922"/>
    </source>
</evidence>
<feature type="transmembrane region" description="Helical" evidence="8">
    <location>
        <begin position="65"/>
        <end position="84"/>
    </location>
</feature>
<keyword evidence="6 7" id="KW-0472">Membrane</keyword>
<comment type="pathway">
    <text evidence="2">Lipid metabolism; sphingolipid metabolism.</text>
</comment>
<dbReference type="AlphaFoldDB" id="A0A9D4SJ90"/>
<proteinExistence type="predicted"/>
<keyword evidence="4 7" id="KW-0812">Transmembrane</keyword>
<evidence type="ECO:0000256" key="4">
    <source>
        <dbReference type="ARBA" id="ARBA00022692"/>
    </source>
</evidence>
<dbReference type="Pfam" id="PF03798">
    <property type="entry name" value="TRAM_LAG1_CLN8"/>
    <property type="match status" value="1"/>
</dbReference>
<evidence type="ECO:0000313" key="10">
    <source>
        <dbReference type="EMBL" id="KAH7643957.1"/>
    </source>
</evidence>
<evidence type="ECO:0000256" key="5">
    <source>
        <dbReference type="ARBA" id="ARBA00022989"/>
    </source>
</evidence>
<dbReference type="Proteomes" id="UP000828236">
    <property type="component" value="Unassembled WGS sequence"/>
</dbReference>
<feature type="transmembrane region" description="Helical" evidence="8">
    <location>
        <begin position="124"/>
        <end position="149"/>
    </location>
</feature>
<reference evidence="10" key="1">
    <citation type="submission" date="2020-06" db="EMBL/GenBank/DDBJ databases">
        <authorList>
            <person name="Ji K."/>
            <person name="Li J."/>
        </authorList>
    </citation>
    <scope>NUCLEOTIDE SEQUENCE</scope>
    <source>
        <strain evidence="10">JKM2019</strain>
        <tissue evidence="10">Whole body</tissue>
    </source>
</reference>
<dbReference type="EMBL" id="SDOV01000002">
    <property type="protein sequence ID" value="KAH7643957.1"/>
    <property type="molecule type" value="Genomic_DNA"/>
</dbReference>
<dbReference type="PROSITE" id="PS50922">
    <property type="entry name" value="TLC"/>
    <property type="match status" value="1"/>
</dbReference>
<evidence type="ECO:0000256" key="8">
    <source>
        <dbReference type="SAM" id="Phobius"/>
    </source>
</evidence>
<evidence type="ECO:0000256" key="7">
    <source>
        <dbReference type="PROSITE-ProRule" id="PRU00205"/>
    </source>
</evidence>
<evidence type="ECO:0000256" key="6">
    <source>
        <dbReference type="ARBA" id="ARBA00023136"/>
    </source>
</evidence>
<sequence>MLFVNITWKFNTDNGCLNNLKLLWSDYNKIDETLPFIYIAGNLIHTSYYFYSSYALIYNDERDKNLIGILIHHTIVIMIATTSYMVGKTYLTFAVGFILELNDLLMTLRIFLKLQLQFIKKNGNLIRLLLLSIFDIFWLQNRLFIYPYIVLESLKFLQQSYGQSEWNSIYIFIYFLYFSIFIMNLYWTFFIINDTFRNGIAIFGDNSEIFAEEKNENFDSIKMSTNNNNYNKNNINSIKLLINF</sequence>
<dbReference type="PANTHER" id="PTHR12560:SF0">
    <property type="entry name" value="LD18904P"/>
    <property type="match status" value="1"/>
</dbReference>
<feature type="transmembrane region" description="Helical" evidence="8">
    <location>
        <begin position="90"/>
        <end position="112"/>
    </location>
</feature>
<comment type="subcellular location">
    <subcellularLocation>
        <location evidence="1">Membrane</location>
        <topology evidence="1">Multi-pass membrane protein</topology>
    </subcellularLocation>
</comment>
<feature type="domain" description="TLC" evidence="9">
    <location>
        <begin position="1"/>
        <end position="200"/>
    </location>
</feature>
<organism evidence="10">
    <name type="scientific">Dermatophagoides farinae</name>
    <name type="common">American house dust mite</name>
    <dbReference type="NCBI Taxonomy" id="6954"/>
    <lineage>
        <taxon>Eukaryota</taxon>
        <taxon>Metazoa</taxon>
        <taxon>Ecdysozoa</taxon>
        <taxon>Arthropoda</taxon>
        <taxon>Chelicerata</taxon>
        <taxon>Arachnida</taxon>
        <taxon>Acari</taxon>
        <taxon>Acariformes</taxon>
        <taxon>Sarcoptiformes</taxon>
        <taxon>Astigmata</taxon>
        <taxon>Psoroptidia</taxon>
        <taxon>Analgoidea</taxon>
        <taxon>Pyroglyphidae</taxon>
        <taxon>Dermatophagoidinae</taxon>
        <taxon>Dermatophagoides</taxon>
    </lineage>
</organism>
<feature type="transmembrane region" description="Helical" evidence="8">
    <location>
        <begin position="36"/>
        <end position="58"/>
    </location>
</feature>
<comment type="caution">
    <text evidence="10">The sequence shown here is derived from an EMBL/GenBank/DDBJ whole genome shotgun (WGS) entry which is preliminary data.</text>
</comment>
<evidence type="ECO:0000256" key="2">
    <source>
        <dbReference type="ARBA" id="ARBA00004760"/>
    </source>
</evidence>
<dbReference type="GO" id="GO:0016020">
    <property type="term" value="C:membrane"/>
    <property type="evidence" value="ECO:0007669"/>
    <property type="project" value="UniProtKB-SubCell"/>
</dbReference>
<dbReference type="GO" id="GO:0046513">
    <property type="term" value="P:ceramide biosynthetic process"/>
    <property type="evidence" value="ECO:0007669"/>
    <property type="project" value="InterPro"/>
</dbReference>
<accession>A0A9D4SJ90</accession>
<gene>
    <name evidence="10" type="ORF">HUG17_6319</name>
</gene>
<dbReference type="InterPro" id="IPR006634">
    <property type="entry name" value="TLC-dom"/>
</dbReference>
<dbReference type="PANTHER" id="PTHR12560">
    <property type="entry name" value="LONGEVITY ASSURANCE FACTOR 1 LAG1"/>
    <property type="match status" value="1"/>
</dbReference>